<comment type="caution">
    <text evidence="1">The sequence shown here is derived from an EMBL/GenBank/DDBJ whole genome shotgun (WGS) entry which is preliminary data.</text>
</comment>
<evidence type="ECO:0000313" key="1">
    <source>
        <dbReference type="EMBL" id="KTB35104.1"/>
    </source>
</evidence>
<accession>A0A0W0FFJ6</accession>
<name>A0A0W0FFJ6_MONRR</name>
<dbReference type="AlphaFoldDB" id="A0A0W0FFJ6"/>
<sequence length="31" mass="3698">MAQWLELLQAAKPIAQAGFWQWFILFVYSLQ</sequence>
<organism evidence="1 2">
    <name type="scientific">Moniliophthora roreri</name>
    <name type="common">Frosty pod rot fungus</name>
    <name type="synonym">Monilia roreri</name>
    <dbReference type="NCBI Taxonomy" id="221103"/>
    <lineage>
        <taxon>Eukaryota</taxon>
        <taxon>Fungi</taxon>
        <taxon>Dikarya</taxon>
        <taxon>Basidiomycota</taxon>
        <taxon>Agaricomycotina</taxon>
        <taxon>Agaricomycetes</taxon>
        <taxon>Agaricomycetidae</taxon>
        <taxon>Agaricales</taxon>
        <taxon>Marasmiineae</taxon>
        <taxon>Marasmiaceae</taxon>
        <taxon>Moniliophthora</taxon>
    </lineage>
</organism>
<gene>
    <name evidence="1" type="ORF">WG66_12318</name>
</gene>
<evidence type="ECO:0000313" key="2">
    <source>
        <dbReference type="Proteomes" id="UP000054988"/>
    </source>
</evidence>
<protein>
    <submittedName>
        <fullName evidence="1">Uncharacterized protein</fullName>
    </submittedName>
</protein>
<dbReference type="Proteomes" id="UP000054988">
    <property type="component" value="Unassembled WGS sequence"/>
</dbReference>
<dbReference type="EMBL" id="LATX01002017">
    <property type="protein sequence ID" value="KTB35104.1"/>
    <property type="molecule type" value="Genomic_DNA"/>
</dbReference>
<reference evidence="1 2" key="1">
    <citation type="submission" date="2015-12" db="EMBL/GenBank/DDBJ databases">
        <title>Draft genome sequence of Moniliophthora roreri, the causal agent of frosty pod rot of cacao.</title>
        <authorList>
            <person name="Aime M.C."/>
            <person name="Diaz-Valderrama J.R."/>
            <person name="Kijpornyongpan T."/>
            <person name="Phillips-Mora W."/>
        </authorList>
    </citation>
    <scope>NUCLEOTIDE SEQUENCE [LARGE SCALE GENOMIC DNA]</scope>
    <source>
        <strain evidence="1 2">MCA 2952</strain>
    </source>
</reference>
<proteinExistence type="predicted"/>